<evidence type="ECO:0000313" key="2">
    <source>
        <dbReference type="Proteomes" id="UP001605036"/>
    </source>
</evidence>
<gene>
    <name evidence="1" type="ORF">R1flu_026262</name>
</gene>
<name>A0ABD1XFF5_9MARC</name>
<proteinExistence type="predicted"/>
<dbReference type="AlphaFoldDB" id="A0ABD1XFF5"/>
<dbReference type="EMBL" id="JBHFFA010000008">
    <property type="protein sequence ID" value="KAL2607689.1"/>
    <property type="molecule type" value="Genomic_DNA"/>
</dbReference>
<dbReference type="Proteomes" id="UP001605036">
    <property type="component" value="Unassembled WGS sequence"/>
</dbReference>
<evidence type="ECO:0000313" key="1">
    <source>
        <dbReference type="EMBL" id="KAL2607689.1"/>
    </source>
</evidence>
<sequence>MKLDGESEDYIKSIELDHKIYISDIQEAGKKLELPEAYLTIMDCVFNSHINKFNDPDLDHSELIWGYQAPPLMVWVKEEVLSDMEQDGNKDARINPAKEKEELIIEARDKATSSNNNSANHQILCILCIEDLVGNKNSHIPIIYV</sequence>
<accession>A0ABD1XFF5</accession>
<keyword evidence="2" id="KW-1185">Reference proteome</keyword>
<reference evidence="1 2" key="1">
    <citation type="submission" date="2024-09" db="EMBL/GenBank/DDBJ databases">
        <title>Chromosome-scale assembly of Riccia fluitans.</title>
        <authorList>
            <person name="Paukszto L."/>
            <person name="Sawicki J."/>
            <person name="Karawczyk K."/>
            <person name="Piernik-Szablinska J."/>
            <person name="Szczecinska M."/>
            <person name="Mazdziarz M."/>
        </authorList>
    </citation>
    <scope>NUCLEOTIDE SEQUENCE [LARGE SCALE GENOMIC DNA]</scope>
    <source>
        <strain evidence="1">Rf_01</strain>
        <tissue evidence="1">Aerial parts of the thallus</tissue>
    </source>
</reference>
<comment type="caution">
    <text evidence="1">The sequence shown here is derived from an EMBL/GenBank/DDBJ whole genome shotgun (WGS) entry which is preliminary data.</text>
</comment>
<protein>
    <submittedName>
        <fullName evidence="1">Uncharacterized protein</fullName>
    </submittedName>
</protein>
<organism evidence="1 2">
    <name type="scientific">Riccia fluitans</name>
    <dbReference type="NCBI Taxonomy" id="41844"/>
    <lineage>
        <taxon>Eukaryota</taxon>
        <taxon>Viridiplantae</taxon>
        <taxon>Streptophyta</taxon>
        <taxon>Embryophyta</taxon>
        <taxon>Marchantiophyta</taxon>
        <taxon>Marchantiopsida</taxon>
        <taxon>Marchantiidae</taxon>
        <taxon>Marchantiales</taxon>
        <taxon>Ricciaceae</taxon>
        <taxon>Riccia</taxon>
    </lineage>
</organism>